<name>A0A9W9CT84_9PEZI</name>
<evidence type="ECO:0000313" key="2">
    <source>
        <dbReference type="EMBL" id="KAJ4387315.1"/>
    </source>
</evidence>
<keyword evidence="3" id="KW-1185">Reference proteome</keyword>
<proteinExistence type="predicted"/>
<dbReference type="Proteomes" id="UP001140453">
    <property type="component" value="Unassembled WGS sequence"/>
</dbReference>
<organism evidence="2 3">
    <name type="scientific">Gnomoniopsis smithogilvyi</name>
    <dbReference type="NCBI Taxonomy" id="1191159"/>
    <lineage>
        <taxon>Eukaryota</taxon>
        <taxon>Fungi</taxon>
        <taxon>Dikarya</taxon>
        <taxon>Ascomycota</taxon>
        <taxon>Pezizomycotina</taxon>
        <taxon>Sordariomycetes</taxon>
        <taxon>Sordariomycetidae</taxon>
        <taxon>Diaporthales</taxon>
        <taxon>Gnomoniaceae</taxon>
        <taxon>Gnomoniopsis</taxon>
    </lineage>
</organism>
<feature type="compositionally biased region" description="Basic and acidic residues" evidence="1">
    <location>
        <begin position="44"/>
        <end position="70"/>
    </location>
</feature>
<feature type="region of interest" description="Disordered" evidence="1">
    <location>
        <begin position="44"/>
        <end position="80"/>
    </location>
</feature>
<feature type="region of interest" description="Disordered" evidence="1">
    <location>
        <begin position="1"/>
        <end position="31"/>
    </location>
</feature>
<evidence type="ECO:0000313" key="3">
    <source>
        <dbReference type="Proteomes" id="UP001140453"/>
    </source>
</evidence>
<accession>A0A9W9CT84</accession>
<reference evidence="2" key="1">
    <citation type="submission" date="2022-10" db="EMBL/GenBank/DDBJ databases">
        <title>Tapping the CABI collections for fungal endophytes: first genome assemblies for Collariella, Neodidymelliopsis, Ascochyta clinopodiicola, Didymella pomorum, Didymosphaeria variabile, Neocosmospora piperis and Neocucurbitaria cava.</title>
        <authorList>
            <person name="Hill R."/>
        </authorList>
    </citation>
    <scope>NUCLEOTIDE SEQUENCE</scope>
    <source>
        <strain evidence="2">IMI 355082</strain>
    </source>
</reference>
<sequence>MDALKNLASKAGSGGSTSNTANTNTAAGGQQEDYVDKAFDFGAKKAGHPMDRNTSEKITDGARSAYEKATGKTVSSKISN</sequence>
<comment type="caution">
    <text evidence="2">The sequence shown here is derived from an EMBL/GenBank/DDBJ whole genome shotgun (WGS) entry which is preliminary data.</text>
</comment>
<protein>
    <submittedName>
        <fullName evidence="2">Uncharacterized protein</fullName>
    </submittedName>
</protein>
<dbReference type="OrthoDB" id="3050608at2759"/>
<evidence type="ECO:0000256" key="1">
    <source>
        <dbReference type="SAM" id="MobiDB-lite"/>
    </source>
</evidence>
<feature type="compositionally biased region" description="Low complexity" evidence="1">
    <location>
        <begin position="8"/>
        <end position="29"/>
    </location>
</feature>
<gene>
    <name evidence="2" type="ORF">N0V93_007904</name>
</gene>
<dbReference type="AlphaFoldDB" id="A0A9W9CT84"/>
<dbReference type="EMBL" id="JAPEVB010000005">
    <property type="protein sequence ID" value="KAJ4387315.1"/>
    <property type="molecule type" value="Genomic_DNA"/>
</dbReference>